<keyword evidence="5" id="KW-0418">Kinase</keyword>
<reference evidence="5 6" key="1">
    <citation type="journal article" date="2016" name="Genome Announc.">
        <title>First Complete Genome Sequence of a Subdivision 6 Acidobacterium Strain.</title>
        <authorList>
            <person name="Huang S."/>
            <person name="Vieira S."/>
            <person name="Bunk B."/>
            <person name="Riedel T."/>
            <person name="Sproer C."/>
            <person name="Overmann J."/>
        </authorList>
    </citation>
    <scope>NUCLEOTIDE SEQUENCE [LARGE SCALE GENOMIC DNA]</scope>
    <source>
        <strain evidence="6">DSM 100886 HEG_-6_39</strain>
    </source>
</reference>
<dbReference type="OrthoDB" id="105609at2"/>
<dbReference type="InterPro" id="IPR036890">
    <property type="entry name" value="HATPase_C_sf"/>
</dbReference>
<evidence type="ECO:0000259" key="4">
    <source>
        <dbReference type="PROSITE" id="PS50109"/>
    </source>
</evidence>
<dbReference type="PROSITE" id="PS50109">
    <property type="entry name" value="HIS_KIN"/>
    <property type="match status" value="1"/>
</dbReference>
<dbReference type="SUPFAM" id="SSF55874">
    <property type="entry name" value="ATPase domain of HSP90 chaperone/DNA topoisomerase II/histidine kinase"/>
    <property type="match status" value="1"/>
</dbReference>
<feature type="transmembrane region" description="Helical" evidence="3">
    <location>
        <begin position="114"/>
        <end position="133"/>
    </location>
</feature>
<dbReference type="PRINTS" id="PR00344">
    <property type="entry name" value="BCTRLSENSOR"/>
</dbReference>
<evidence type="ECO:0000256" key="3">
    <source>
        <dbReference type="SAM" id="Phobius"/>
    </source>
</evidence>
<dbReference type="InterPro" id="IPR003594">
    <property type="entry name" value="HATPase_dom"/>
</dbReference>
<dbReference type="InterPro" id="IPR010559">
    <property type="entry name" value="Sig_transdc_His_kin_internal"/>
</dbReference>
<dbReference type="SMART" id="SM00387">
    <property type="entry name" value="HATPase_c"/>
    <property type="match status" value="1"/>
</dbReference>
<organism evidence="5 6">
    <name type="scientific">Luteitalea pratensis</name>
    <dbReference type="NCBI Taxonomy" id="1855912"/>
    <lineage>
        <taxon>Bacteria</taxon>
        <taxon>Pseudomonadati</taxon>
        <taxon>Acidobacteriota</taxon>
        <taxon>Vicinamibacteria</taxon>
        <taxon>Vicinamibacterales</taxon>
        <taxon>Vicinamibacteraceae</taxon>
        <taxon>Luteitalea</taxon>
    </lineage>
</organism>
<dbReference type="InterPro" id="IPR005467">
    <property type="entry name" value="His_kinase_dom"/>
</dbReference>
<keyword evidence="5" id="KW-0808">Transferase</keyword>
<feature type="transmembrane region" description="Helical" evidence="3">
    <location>
        <begin position="84"/>
        <end position="107"/>
    </location>
</feature>
<protein>
    <recommendedName>
        <fullName evidence="2">histidine kinase</fullName>
        <ecNumber evidence="2">2.7.13.3</ecNumber>
    </recommendedName>
</protein>
<dbReference type="RefSeq" id="WP_110171513.1">
    <property type="nucleotide sequence ID" value="NZ_CP015136.1"/>
</dbReference>
<dbReference type="Gene3D" id="3.30.565.10">
    <property type="entry name" value="Histidine kinase-like ATPase, C-terminal domain"/>
    <property type="match status" value="1"/>
</dbReference>
<dbReference type="Pfam" id="PF06580">
    <property type="entry name" value="His_kinase"/>
    <property type="match status" value="1"/>
</dbReference>
<dbReference type="EMBL" id="CP015136">
    <property type="protein sequence ID" value="AMY09795.1"/>
    <property type="molecule type" value="Genomic_DNA"/>
</dbReference>
<keyword evidence="3" id="KW-0472">Membrane</keyword>
<dbReference type="GO" id="GO:0000155">
    <property type="term" value="F:phosphorelay sensor kinase activity"/>
    <property type="evidence" value="ECO:0007669"/>
    <property type="project" value="InterPro"/>
</dbReference>
<evidence type="ECO:0000256" key="2">
    <source>
        <dbReference type="ARBA" id="ARBA00012438"/>
    </source>
</evidence>
<dbReference type="Pfam" id="PF02518">
    <property type="entry name" value="HATPase_c"/>
    <property type="match status" value="1"/>
</dbReference>
<proteinExistence type="predicted"/>
<dbReference type="EC" id="2.7.13.3" evidence="2"/>
<keyword evidence="6" id="KW-1185">Reference proteome</keyword>
<name>A0A143PMG8_LUTPR</name>
<feature type="transmembrane region" description="Helical" evidence="3">
    <location>
        <begin position="139"/>
        <end position="155"/>
    </location>
</feature>
<dbReference type="GO" id="GO:0016020">
    <property type="term" value="C:membrane"/>
    <property type="evidence" value="ECO:0007669"/>
    <property type="project" value="InterPro"/>
</dbReference>
<feature type="transmembrane region" description="Helical" evidence="3">
    <location>
        <begin position="203"/>
        <end position="221"/>
    </location>
</feature>
<dbReference type="AlphaFoldDB" id="A0A143PMG8"/>
<evidence type="ECO:0000256" key="1">
    <source>
        <dbReference type="ARBA" id="ARBA00000085"/>
    </source>
</evidence>
<keyword evidence="3" id="KW-1133">Transmembrane helix</keyword>
<sequence>MLHEPRFLSAEQYLLVTLIVQLAGIAALSTMLVRFRRFRTLLLTERRDWPERVKFIGALGVPLAAGVGSRLLLGYAAADVSLGGAYLAGLVAGPYAGAIVGAMVGLTALAGGEWIALPLFVGCGFAGGGLREICPKDAIWHFSPFVLTGLFRYLWKLVRRLDVDWQMLLIAAPIALEVLRQVLGHRYGADRLFFFPANSAGMLGLTLLATTLTVAIPIKIWNLARVEHKLQEQEALLLEARIEALTSQINPHFLFNTLTSISSLIRTRPDTARMLINRLSGLLRRRLRAHDHFVSLRDELTAVDEYLDIECVRFGPSLRVDKDLDPATLDHVVPSMILQPLVENSIKHGLADKLGERLITLRSQRQGTVTVLEVIDNGIGIDEDRPARLPHGGIGLANVSERLRVIYGAQGRLAITSAPGQGTQVRLEIPDLLLPERRTA</sequence>
<dbReference type="InterPro" id="IPR050640">
    <property type="entry name" value="Bact_2-comp_sensor_kinase"/>
</dbReference>
<dbReference type="KEGG" id="abac:LuPra_03021"/>
<accession>A0A143PMG8</accession>
<dbReference type="Proteomes" id="UP000076079">
    <property type="component" value="Chromosome"/>
</dbReference>
<comment type="catalytic activity">
    <reaction evidence="1">
        <text>ATP + protein L-histidine = ADP + protein N-phospho-L-histidine.</text>
        <dbReference type="EC" id="2.7.13.3"/>
    </reaction>
</comment>
<gene>
    <name evidence="5" type="primary">ypdA_1</name>
    <name evidence="5" type="ORF">LuPra_03021</name>
</gene>
<evidence type="ECO:0000313" key="6">
    <source>
        <dbReference type="Proteomes" id="UP000076079"/>
    </source>
</evidence>
<feature type="transmembrane region" description="Helical" evidence="3">
    <location>
        <begin position="55"/>
        <end position="78"/>
    </location>
</feature>
<feature type="transmembrane region" description="Helical" evidence="3">
    <location>
        <begin position="12"/>
        <end position="35"/>
    </location>
</feature>
<reference evidence="6" key="2">
    <citation type="submission" date="2016-04" db="EMBL/GenBank/DDBJ databases">
        <title>First Complete Genome Sequence of a Subdivision 6 Acidobacterium.</title>
        <authorList>
            <person name="Huang S."/>
            <person name="Vieira S."/>
            <person name="Bunk B."/>
            <person name="Riedel T."/>
            <person name="Sproeer C."/>
            <person name="Overmann J."/>
        </authorList>
    </citation>
    <scope>NUCLEOTIDE SEQUENCE [LARGE SCALE GENOMIC DNA]</scope>
    <source>
        <strain evidence="6">DSM 100886 HEG_-6_39</strain>
    </source>
</reference>
<evidence type="ECO:0000313" key="5">
    <source>
        <dbReference type="EMBL" id="AMY09795.1"/>
    </source>
</evidence>
<dbReference type="STRING" id="1855912.LuPra_03021"/>
<dbReference type="PANTHER" id="PTHR34220:SF7">
    <property type="entry name" value="SENSOR HISTIDINE KINASE YPDA"/>
    <property type="match status" value="1"/>
</dbReference>
<dbReference type="InterPro" id="IPR004358">
    <property type="entry name" value="Sig_transdc_His_kin-like_C"/>
</dbReference>
<feature type="domain" description="Histidine kinase" evidence="4">
    <location>
        <begin position="337"/>
        <end position="433"/>
    </location>
</feature>
<keyword evidence="3" id="KW-0812">Transmembrane</keyword>
<dbReference type="PANTHER" id="PTHR34220">
    <property type="entry name" value="SENSOR HISTIDINE KINASE YPDA"/>
    <property type="match status" value="1"/>
</dbReference>